<feature type="transmembrane region" description="Helical" evidence="1">
    <location>
        <begin position="56"/>
        <end position="79"/>
    </location>
</feature>
<keyword evidence="1" id="KW-0812">Transmembrane</keyword>
<sequence length="148" mass="15904">MSSALPTALRQFGTSAPTVVVVMGAASVGLLACLSLLFVYWVYLDAGDRGSDRPRLWALCTLVVLPASGLYFVLAGRIGERQEPVTARKRLVETALIAGCAGVFLTFLFAPPDPFVQLTSIPASLVLTFPAAYLLWYRRGLGRLRSVG</sequence>
<keyword evidence="1" id="KW-1133">Transmembrane helix</keyword>
<dbReference type="Proteomes" id="UP000199062">
    <property type="component" value="Unassembled WGS sequence"/>
</dbReference>
<proteinExistence type="predicted"/>
<dbReference type="STRING" id="767519.SAMN05216559_0506"/>
<feature type="transmembrane region" description="Helical" evidence="1">
    <location>
        <begin position="115"/>
        <end position="136"/>
    </location>
</feature>
<keyword evidence="1" id="KW-0472">Membrane</keyword>
<feature type="transmembrane region" description="Helical" evidence="1">
    <location>
        <begin position="91"/>
        <end position="109"/>
    </location>
</feature>
<dbReference type="EMBL" id="FOZK01000001">
    <property type="protein sequence ID" value="SFR88576.1"/>
    <property type="molecule type" value="Genomic_DNA"/>
</dbReference>
<feature type="transmembrane region" description="Helical" evidence="1">
    <location>
        <begin position="20"/>
        <end position="44"/>
    </location>
</feature>
<keyword evidence="3" id="KW-1185">Reference proteome</keyword>
<gene>
    <name evidence="2" type="ORF">SAMN05216559_0506</name>
</gene>
<evidence type="ECO:0000313" key="3">
    <source>
        <dbReference type="Proteomes" id="UP000199062"/>
    </source>
</evidence>
<protein>
    <submittedName>
        <fullName evidence="2">Uncharacterized protein</fullName>
    </submittedName>
</protein>
<accession>A0A1I6KBK7</accession>
<evidence type="ECO:0000256" key="1">
    <source>
        <dbReference type="SAM" id="Phobius"/>
    </source>
</evidence>
<evidence type="ECO:0000313" key="2">
    <source>
        <dbReference type="EMBL" id="SFR88576.1"/>
    </source>
</evidence>
<name>A0A1I6KBK7_9EURY</name>
<dbReference type="AlphaFoldDB" id="A0A1I6KBK7"/>
<dbReference type="InterPro" id="IPR055956">
    <property type="entry name" value="DUF7534"/>
</dbReference>
<organism evidence="2 3">
    <name type="scientific">Halomicrobium zhouii</name>
    <dbReference type="NCBI Taxonomy" id="767519"/>
    <lineage>
        <taxon>Archaea</taxon>
        <taxon>Methanobacteriati</taxon>
        <taxon>Methanobacteriota</taxon>
        <taxon>Stenosarchaea group</taxon>
        <taxon>Halobacteria</taxon>
        <taxon>Halobacteriales</taxon>
        <taxon>Haloarculaceae</taxon>
        <taxon>Halomicrobium</taxon>
    </lineage>
</organism>
<dbReference type="RefSeq" id="WP_089813567.1">
    <property type="nucleotide sequence ID" value="NZ_FOZK01000001.1"/>
</dbReference>
<reference evidence="2 3" key="1">
    <citation type="submission" date="2016-10" db="EMBL/GenBank/DDBJ databases">
        <authorList>
            <person name="de Groot N.N."/>
        </authorList>
    </citation>
    <scope>NUCLEOTIDE SEQUENCE [LARGE SCALE GENOMIC DNA]</scope>
    <source>
        <strain evidence="2 3">CGMCC 1.10457</strain>
    </source>
</reference>
<dbReference type="Pfam" id="PF24378">
    <property type="entry name" value="DUF7534"/>
    <property type="match status" value="1"/>
</dbReference>
<dbReference type="OrthoDB" id="240299at2157"/>